<keyword evidence="11" id="KW-0489">Methyltransferase</keyword>
<keyword evidence="11" id="KW-0808">Transferase</keyword>
<keyword evidence="5 9" id="KW-0479">Metal-binding</keyword>
<dbReference type="Proteomes" id="UP000001727">
    <property type="component" value="Chromosome"/>
</dbReference>
<comment type="function">
    <text evidence="7 10">Catalyzes the aldol cleavage of 4-hydroxy-4-methyl-2-oxoglutarate (HMG) into 2 molecules of pyruvate. Also contains a secondary oxaloacetate (OAA) decarboxylase activity due to the common pyruvate enolate transition state formed following C-C bond cleavage in the retro-aldol and decarboxylation reactions.</text>
</comment>
<evidence type="ECO:0000313" key="11">
    <source>
        <dbReference type="EMBL" id="CAQ05034.1"/>
    </source>
</evidence>
<evidence type="ECO:0000256" key="7">
    <source>
        <dbReference type="ARBA" id="ARBA00025046"/>
    </source>
</evidence>
<reference evidence="11 12" key="1">
    <citation type="journal article" date="2008" name="J. Biotechnol.">
        <title>The lifestyle of Corynebacterium urealyticum derived from its complete genome sequence established by pyrosequencing.</title>
        <authorList>
            <person name="Tauch A."/>
            <person name="Trost E."/>
            <person name="Tilker A."/>
            <person name="Ludewig U."/>
            <person name="Schneiker S."/>
            <person name="Goesmann A."/>
            <person name="Arnold W."/>
            <person name="Bekel T."/>
            <person name="Brinkrolf K."/>
            <person name="Brune I."/>
            <person name="Goetker S."/>
            <person name="Kalinowski J."/>
            <person name="Kamp P.-B."/>
            <person name="Lobo F.P."/>
            <person name="Viehoever P."/>
            <person name="Weisshaar B."/>
            <person name="Soriano F."/>
            <person name="Droege M."/>
            <person name="Puehler A."/>
        </authorList>
    </citation>
    <scope>NUCLEOTIDE SEQUENCE [LARGE SCALE GENOMIC DNA]</scope>
    <source>
        <strain evidence="12">ATCC 43042 / DSM 7109</strain>
    </source>
</reference>
<evidence type="ECO:0000256" key="3">
    <source>
        <dbReference type="ARBA" id="ARBA00008621"/>
    </source>
</evidence>
<comment type="catalytic activity">
    <reaction evidence="1 10">
        <text>4-hydroxy-4-methyl-2-oxoglutarate = 2 pyruvate</text>
        <dbReference type="Rhea" id="RHEA:22748"/>
        <dbReference type="ChEBI" id="CHEBI:15361"/>
        <dbReference type="ChEBI" id="CHEBI:58276"/>
        <dbReference type="EC" id="4.1.3.17"/>
    </reaction>
</comment>
<dbReference type="CDD" id="cd16841">
    <property type="entry name" value="RraA_family"/>
    <property type="match status" value="1"/>
</dbReference>
<dbReference type="AlphaFoldDB" id="B1VGZ3"/>
<dbReference type="KEGG" id="cur:cu1075"/>
<gene>
    <name evidence="11" type="ordered locus">cu1075</name>
</gene>
<dbReference type="PANTHER" id="PTHR33254:SF4">
    <property type="entry name" value="4-HYDROXY-4-METHYL-2-OXOGLUTARATE ALDOLASE 3-RELATED"/>
    <property type="match status" value="1"/>
</dbReference>
<dbReference type="EC" id="4.1.3.17" evidence="10"/>
<dbReference type="Gene3D" id="3.50.30.40">
    <property type="entry name" value="Ribonuclease E inhibitor RraA/RraA-like"/>
    <property type="match status" value="1"/>
</dbReference>
<dbReference type="PANTHER" id="PTHR33254">
    <property type="entry name" value="4-HYDROXY-4-METHYL-2-OXOGLUTARATE ALDOLASE 3-RELATED"/>
    <property type="match status" value="1"/>
</dbReference>
<dbReference type="EMBL" id="AM942444">
    <property type="protein sequence ID" value="CAQ05034.1"/>
    <property type="molecule type" value="Genomic_DNA"/>
</dbReference>
<protein>
    <recommendedName>
        <fullName evidence="10">4-hydroxy-4-methyl-2-oxoglutarate aldolase</fullName>
        <shortName evidence="10">HMG aldolase</shortName>
        <ecNumber evidence="10">4.1.1.112</ecNumber>
        <ecNumber evidence="10">4.1.3.17</ecNumber>
    </recommendedName>
    <alternativeName>
        <fullName evidence="10">Oxaloacetate decarboxylase</fullName>
    </alternativeName>
</protein>
<dbReference type="NCBIfam" id="NF006875">
    <property type="entry name" value="PRK09372.1"/>
    <property type="match status" value="1"/>
</dbReference>
<keyword evidence="6 10" id="KW-0456">Lyase</keyword>
<organism evidence="11 12">
    <name type="scientific">Corynebacterium urealyticum (strain ATCC 43042 / DSM 7109)</name>
    <dbReference type="NCBI Taxonomy" id="504474"/>
    <lineage>
        <taxon>Bacteria</taxon>
        <taxon>Bacillati</taxon>
        <taxon>Actinomycetota</taxon>
        <taxon>Actinomycetes</taxon>
        <taxon>Mycobacteriales</taxon>
        <taxon>Corynebacteriaceae</taxon>
        <taxon>Corynebacterium</taxon>
    </lineage>
</organism>
<evidence type="ECO:0000256" key="9">
    <source>
        <dbReference type="PIRSR" id="PIRSR605493-1"/>
    </source>
</evidence>
<dbReference type="GO" id="GO:0047443">
    <property type="term" value="F:4-hydroxy-4-methyl-2-oxoglutarate aldolase activity"/>
    <property type="evidence" value="ECO:0007669"/>
    <property type="project" value="UniProtKB-EC"/>
</dbReference>
<evidence type="ECO:0000256" key="8">
    <source>
        <dbReference type="ARBA" id="ARBA00047973"/>
    </source>
</evidence>
<comment type="catalytic activity">
    <reaction evidence="8 10">
        <text>oxaloacetate + H(+) = pyruvate + CO2</text>
        <dbReference type="Rhea" id="RHEA:15641"/>
        <dbReference type="ChEBI" id="CHEBI:15361"/>
        <dbReference type="ChEBI" id="CHEBI:15378"/>
        <dbReference type="ChEBI" id="CHEBI:16452"/>
        <dbReference type="ChEBI" id="CHEBI:16526"/>
        <dbReference type="EC" id="4.1.1.112"/>
    </reaction>
</comment>
<feature type="binding site" evidence="9">
    <location>
        <begin position="100"/>
        <end position="103"/>
    </location>
    <ligand>
        <name>substrate</name>
    </ligand>
</feature>
<dbReference type="NCBIfam" id="TIGR01935">
    <property type="entry name" value="NOT-MenG"/>
    <property type="match status" value="1"/>
</dbReference>
<evidence type="ECO:0000256" key="10">
    <source>
        <dbReference type="RuleBase" id="RU004338"/>
    </source>
</evidence>
<feature type="binding site" evidence="9">
    <location>
        <position position="122"/>
    </location>
    <ligand>
        <name>substrate</name>
    </ligand>
</feature>
<dbReference type="HOGENOM" id="CLU_072626_4_0_11"/>
<dbReference type="STRING" id="504474.cu1075"/>
<sequence length="186" mass="19406">MPAQSGAPCCSGVVQHLCLEAMSEITFIPTADLVDIIGAESRSCDTQFQDLGGKVEFCGRITTVSCFQDNALLKSILSEPNPGGVLVIDGQESLHTALVGDIIAGLGQKNGWAGVIVNAAIRDSKAIGDMDFGCKALGTNPRKSTKTGAGEKDVVLRFGGVEFNPGEYVYADSDGIIVTESPVDPQ</sequence>
<name>B1VGZ3_CORU7</name>
<dbReference type="GO" id="GO:0008168">
    <property type="term" value="F:methyltransferase activity"/>
    <property type="evidence" value="ECO:0007669"/>
    <property type="project" value="UniProtKB-KW"/>
</dbReference>
<dbReference type="GO" id="GO:0032259">
    <property type="term" value="P:methylation"/>
    <property type="evidence" value="ECO:0007669"/>
    <property type="project" value="UniProtKB-KW"/>
</dbReference>
<comment type="cofactor">
    <cofactor evidence="2 10">
        <name>a divalent metal cation</name>
        <dbReference type="ChEBI" id="CHEBI:60240"/>
    </cofactor>
</comment>
<evidence type="ECO:0000256" key="2">
    <source>
        <dbReference type="ARBA" id="ARBA00001968"/>
    </source>
</evidence>
<dbReference type="SUPFAM" id="SSF89562">
    <property type="entry name" value="RraA-like"/>
    <property type="match status" value="1"/>
</dbReference>
<comment type="similarity">
    <text evidence="3 10">Belongs to the class II aldolase/RraA-like family.</text>
</comment>
<dbReference type="InterPro" id="IPR010203">
    <property type="entry name" value="RraA"/>
</dbReference>
<dbReference type="Pfam" id="PF03737">
    <property type="entry name" value="RraA-like"/>
    <property type="match status" value="1"/>
</dbReference>
<dbReference type="InterPro" id="IPR036704">
    <property type="entry name" value="RraA/RraA-like_sf"/>
</dbReference>
<dbReference type="EC" id="4.1.1.112" evidence="10"/>
<dbReference type="InterPro" id="IPR005493">
    <property type="entry name" value="RraA/RraA-like"/>
</dbReference>
<evidence type="ECO:0000256" key="6">
    <source>
        <dbReference type="ARBA" id="ARBA00023239"/>
    </source>
</evidence>
<proteinExistence type="inferred from homology"/>
<dbReference type="GO" id="GO:0046872">
    <property type="term" value="F:metal ion binding"/>
    <property type="evidence" value="ECO:0007669"/>
    <property type="project" value="UniProtKB-KW"/>
</dbReference>
<dbReference type="GO" id="GO:0008428">
    <property type="term" value="F:ribonuclease inhibitor activity"/>
    <property type="evidence" value="ECO:0007669"/>
    <property type="project" value="InterPro"/>
</dbReference>
<feature type="binding site" evidence="9">
    <location>
        <position position="123"/>
    </location>
    <ligand>
        <name>substrate</name>
    </ligand>
</feature>
<dbReference type="GO" id="GO:0008948">
    <property type="term" value="F:oxaloacetate decarboxylase activity"/>
    <property type="evidence" value="ECO:0007669"/>
    <property type="project" value="UniProtKB-EC"/>
</dbReference>
<comment type="subunit">
    <text evidence="4 10">Homotrimer.</text>
</comment>
<evidence type="ECO:0000256" key="5">
    <source>
        <dbReference type="ARBA" id="ARBA00022723"/>
    </source>
</evidence>
<evidence type="ECO:0000313" key="12">
    <source>
        <dbReference type="Proteomes" id="UP000001727"/>
    </source>
</evidence>
<comment type="cofactor">
    <cofactor evidence="9">
        <name>Mg(2+)</name>
        <dbReference type="ChEBI" id="CHEBI:18420"/>
    </cofactor>
</comment>
<evidence type="ECO:0000256" key="4">
    <source>
        <dbReference type="ARBA" id="ARBA00011233"/>
    </source>
</evidence>
<keyword evidence="12" id="KW-1185">Reference proteome</keyword>
<accession>B1VGZ3</accession>
<keyword evidence="9" id="KW-0460">Magnesium</keyword>
<dbReference type="eggNOG" id="COG0684">
    <property type="taxonomic scope" value="Bacteria"/>
</dbReference>
<evidence type="ECO:0000256" key="1">
    <source>
        <dbReference type="ARBA" id="ARBA00001342"/>
    </source>
</evidence>
<dbReference type="GO" id="GO:0051252">
    <property type="term" value="P:regulation of RNA metabolic process"/>
    <property type="evidence" value="ECO:0007669"/>
    <property type="project" value="InterPro"/>
</dbReference>